<organism evidence="2 3">
    <name type="scientific">Ferrimicrobium acidiphilum</name>
    <dbReference type="NCBI Taxonomy" id="121039"/>
    <lineage>
        <taxon>Bacteria</taxon>
        <taxon>Bacillati</taxon>
        <taxon>Actinomycetota</taxon>
        <taxon>Acidimicrobiia</taxon>
        <taxon>Acidimicrobiales</taxon>
        <taxon>Acidimicrobiaceae</taxon>
        <taxon>Ferrimicrobium</taxon>
    </lineage>
</organism>
<protein>
    <submittedName>
        <fullName evidence="2">IS1380 family transposase</fullName>
    </submittedName>
</protein>
<dbReference type="InterPro" id="IPR025668">
    <property type="entry name" value="Tnp_DDE_dom"/>
</dbReference>
<proteinExistence type="predicted"/>
<comment type="caution">
    <text evidence="2">The sequence shown here is derived from an EMBL/GenBank/DDBJ whole genome shotgun (WGS) entry which is preliminary data.</text>
</comment>
<evidence type="ECO:0000313" key="3">
    <source>
        <dbReference type="Proteomes" id="UP001560267"/>
    </source>
</evidence>
<dbReference type="NCBIfam" id="NF033539">
    <property type="entry name" value="transpos_IS1380"/>
    <property type="match status" value="1"/>
</dbReference>
<evidence type="ECO:0000313" key="2">
    <source>
        <dbReference type="EMBL" id="MEX6429655.1"/>
    </source>
</evidence>
<feature type="domain" description="Transposase DDE" evidence="1">
    <location>
        <begin position="54"/>
        <end position="505"/>
    </location>
</feature>
<reference evidence="2 3" key="1">
    <citation type="submission" date="2024-07" db="EMBL/GenBank/DDBJ databases">
        <title>Draft Genome Sequence of Ferrimicrobium acidiphilum Strain YE2023, Isolated from a Pulp of Bioleach Reactor.</title>
        <authorList>
            <person name="Elkina Y.A."/>
            <person name="Bulaeva A.G."/>
            <person name="Beletsky A.V."/>
            <person name="Mardanov A.V."/>
        </authorList>
    </citation>
    <scope>NUCLEOTIDE SEQUENCE [LARGE SCALE GENOMIC DNA]</scope>
    <source>
        <strain evidence="2 3">YE2023</strain>
    </source>
</reference>
<gene>
    <name evidence="2" type="ORF">AB6A68_07350</name>
</gene>
<dbReference type="Proteomes" id="UP001560267">
    <property type="component" value="Unassembled WGS sequence"/>
</dbReference>
<dbReference type="InterPro" id="IPR047960">
    <property type="entry name" value="Transpos_IS1380"/>
</dbReference>
<dbReference type="Pfam" id="PF13701">
    <property type="entry name" value="DDE_Tnp_1_4"/>
    <property type="match status" value="1"/>
</dbReference>
<evidence type="ECO:0000259" key="1">
    <source>
        <dbReference type="Pfam" id="PF13701"/>
    </source>
</evidence>
<accession>A0ABV3Y2N2</accession>
<sequence>MMSKSTQRRNRRLATEQRRIKRRLEKAVAFNPGGPVLGRANISYELSERSRGISHGGMGMIAKVVKRSGLAEAIDSSVKLLKIHKPYHESDHVLNVAYNSLCGGRTLDDIELRRNDTVFLDALGVSSLPDPTTAGDFCRRFDENSIMDLQEAINTARLKVWSTQPASFFDQVAVIDADASIVETDAECKEGMDISYKGIWGYSDLVVSLANTKEPLYLSSLGANRPSHEGVIPLYDKAIALCRKAGFKKILLRGDTDFSLTTEFDRFDADGVRFVFGYDARANMVAKATGLPEDLYHDLVAKAEQAIKTSLRQRPVNVKDAVVKERGFKTLRQRSVEVSEFSYRPVACEHDYRVVVVRKNISIERGDNVLFDEYRYLFYITNDQKMTPHEVVAEAHQRCDQENLHAQLKGEVRALHAPVNTLNANWAYLVMASLAWTLKAWCALLVPISPRWADKHNGERRLMLRMEFRTFRQAFIEIPCQIVKGARQVRWRILAWNPWLGLFLRLDAAL</sequence>
<name>A0ABV3Y2N2_9ACTN</name>
<keyword evidence="3" id="KW-1185">Reference proteome</keyword>
<dbReference type="EMBL" id="JBFSHR010000021">
    <property type="protein sequence ID" value="MEX6429655.1"/>
    <property type="molecule type" value="Genomic_DNA"/>
</dbReference>